<comment type="caution">
    <text evidence="1">The sequence shown here is derived from an EMBL/GenBank/DDBJ whole genome shotgun (WGS) entry which is preliminary data.</text>
</comment>
<proteinExistence type="predicted"/>
<organism evidence="1 2">
    <name type="scientific">Sphingomonas lenta</name>
    <dbReference type="NCBI Taxonomy" id="1141887"/>
    <lineage>
        <taxon>Bacteria</taxon>
        <taxon>Pseudomonadati</taxon>
        <taxon>Pseudomonadota</taxon>
        <taxon>Alphaproteobacteria</taxon>
        <taxon>Sphingomonadales</taxon>
        <taxon>Sphingomonadaceae</taxon>
        <taxon>Sphingomonas</taxon>
    </lineage>
</organism>
<keyword evidence="2" id="KW-1185">Reference proteome</keyword>
<dbReference type="EMBL" id="NSLI01000002">
    <property type="protein sequence ID" value="PAX08733.1"/>
    <property type="molecule type" value="Genomic_DNA"/>
</dbReference>
<evidence type="ECO:0000313" key="2">
    <source>
        <dbReference type="Proteomes" id="UP000218151"/>
    </source>
</evidence>
<evidence type="ECO:0000313" key="1">
    <source>
        <dbReference type="EMBL" id="PAX08733.1"/>
    </source>
</evidence>
<dbReference type="Proteomes" id="UP000218151">
    <property type="component" value="Unassembled WGS sequence"/>
</dbReference>
<reference evidence="2" key="1">
    <citation type="submission" date="2017-09" db="EMBL/GenBank/DDBJ databases">
        <authorList>
            <person name="Feng G."/>
            <person name="Zhu H."/>
        </authorList>
    </citation>
    <scope>NUCLEOTIDE SEQUENCE [LARGE SCALE GENOMIC DNA]</scope>
    <source>
        <strain evidence="2">1PNM-20</strain>
    </source>
</reference>
<evidence type="ECO:0008006" key="3">
    <source>
        <dbReference type="Google" id="ProtNLM"/>
    </source>
</evidence>
<sequence>MKMGIKEFRERLGEVARGGEPVQLTDRGRVIGTYTPLPRMSDEQRRRSLEALEDLRRVQEDLRAAGVDTEKWLAEMGLDPWGVPLPAHDR</sequence>
<protein>
    <recommendedName>
        <fullName evidence="3">Prevent-host-death protein</fullName>
    </recommendedName>
</protein>
<gene>
    <name evidence="1" type="ORF">CKY28_05065</name>
</gene>
<name>A0A2A2SHP0_9SPHN</name>
<accession>A0A2A2SHP0</accession>
<dbReference type="AlphaFoldDB" id="A0A2A2SHP0"/>